<accession>A0A3Q8U306</accession>
<dbReference type="GO" id="GO:0016740">
    <property type="term" value="F:transferase activity"/>
    <property type="evidence" value="ECO:0007669"/>
    <property type="project" value="UniProtKB-KW"/>
</dbReference>
<dbReference type="SUPFAM" id="SSF89796">
    <property type="entry name" value="CoA-transferase family III (CaiB/BaiF)"/>
    <property type="match status" value="2"/>
</dbReference>
<reference evidence="1 2" key="1">
    <citation type="submission" date="2018-12" db="EMBL/GenBank/DDBJ databases">
        <authorList>
            <person name="Li S."/>
            <person name="Yang R."/>
            <person name="Chen G."/>
            <person name="Zou L."/>
            <person name="Zhang C."/>
            <person name="Chen Y."/>
            <person name="Liu Z."/>
            <person name="Li Y."/>
            <person name="Yan Y."/>
            <person name="Huang M."/>
            <person name="Chen T."/>
        </authorList>
    </citation>
    <scope>NUCLEOTIDE SEQUENCE [LARGE SCALE GENOMIC DNA]</scope>
    <source>
        <strain evidence="1 2">1257</strain>
    </source>
</reference>
<dbReference type="Proteomes" id="UP000268230">
    <property type="component" value="Chromosome"/>
</dbReference>
<dbReference type="KEGG" id="pory:EJA05_22550"/>
<dbReference type="InterPro" id="IPR003673">
    <property type="entry name" value="CoA-Trfase_fam_III"/>
</dbReference>
<dbReference type="OrthoDB" id="9058532at2"/>
<sequence>MQPLLDTIAQSLSLDPAAVRWQGVGALPSTFAVSELATASIAACGLALAKLLESQAGACPAVRIDRRLASFWFNTSLRPHRWQLPPLWDAIAGDYPTGDGWIRLHTNAPHHRAAALQVLGTHAERASVAREVARWQGDALEAAVVAAGGCAARMRSWPQWCAHPQGQAVNRQPLILRQAFAGPAQAWQGNTARPLAGVKVLDLTRIIAGPVATRLLAAFGAEVLRLDPPGWDEPSLAAEVTLGKRCARLDLRAQADRQVFERLLSEADILVHGYRADALERLGMGAERRRQLNPGLIDVGLNAYGWGGPWQDRRGFDSLVQMSAGIAHEGMRWQQADRPVPLPVQALDHATGYLMAAEAIRALTERLRSGQGCQARLSLARTAALLVERGTVEEDLPLAAETAADLEPYIEHTPWGAAQRIKGPLQVGTAVMAWARGSCELGSATAQW</sequence>
<dbReference type="PANTHER" id="PTHR48228">
    <property type="entry name" value="SUCCINYL-COA--D-CITRAMALATE COA-TRANSFERASE"/>
    <property type="match status" value="1"/>
</dbReference>
<evidence type="ECO:0000313" key="2">
    <source>
        <dbReference type="Proteomes" id="UP000268230"/>
    </source>
</evidence>
<dbReference type="Pfam" id="PF02515">
    <property type="entry name" value="CoA_transf_3"/>
    <property type="match status" value="1"/>
</dbReference>
<organism evidence="1 2">
    <name type="scientific">Pseudomonas entomophila</name>
    <dbReference type="NCBI Taxonomy" id="312306"/>
    <lineage>
        <taxon>Bacteria</taxon>
        <taxon>Pseudomonadati</taxon>
        <taxon>Pseudomonadota</taxon>
        <taxon>Gammaproteobacteria</taxon>
        <taxon>Pseudomonadales</taxon>
        <taxon>Pseudomonadaceae</taxon>
        <taxon>Pseudomonas</taxon>
    </lineage>
</organism>
<dbReference type="PANTHER" id="PTHR48228:SF4">
    <property type="entry name" value="BLR3030 PROTEIN"/>
    <property type="match status" value="1"/>
</dbReference>
<dbReference type="AlphaFoldDB" id="A0A3Q8U306"/>
<name>A0A3Q8U306_9PSED</name>
<dbReference type="InterPro" id="IPR050509">
    <property type="entry name" value="CoA-transferase_III"/>
</dbReference>
<evidence type="ECO:0000313" key="1">
    <source>
        <dbReference type="EMBL" id="AZL70335.1"/>
    </source>
</evidence>
<keyword evidence="1" id="KW-0808">Transferase</keyword>
<gene>
    <name evidence="1" type="ORF">EJA05_22550</name>
</gene>
<protein>
    <submittedName>
        <fullName evidence="1">Acyl-CoA transferase</fullName>
    </submittedName>
</protein>
<dbReference type="Gene3D" id="3.40.50.10540">
    <property type="entry name" value="Crotonobetainyl-coa:carnitine coa-transferase, domain 1"/>
    <property type="match status" value="1"/>
</dbReference>
<dbReference type="EMBL" id="CP034338">
    <property type="protein sequence ID" value="AZL70335.1"/>
    <property type="molecule type" value="Genomic_DNA"/>
</dbReference>
<dbReference type="InterPro" id="IPR023606">
    <property type="entry name" value="CoA-Trfase_III_dom_1_sf"/>
</dbReference>
<proteinExistence type="predicted"/>